<reference evidence="2" key="1">
    <citation type="submission" date="2020-02" db="EMBL/GenBank/DDBJ databases">
        <authorList>
            <person name="Meier V. D."/>
        </authorList>
    </citation>
    <scope>NUCLEOTIDE SEQUENCE</scope>
    <source>
        <strain evidence="2">AVDCRST_MAG54</strain>
    </source>
</reference>
<protein>
    <submittedName>
        <fullName evidence="2">SSU ribosomal protein S18p @ SSU ribosomal protein S18p, zinc-dependent</fullName>
    </submittedName>
</protein>
<keyword evidence="2" id="KW-0689">Ribosomal protein</keyword>
<feature type="compositionally biased region" description="Basic and acidic residues" evidence="1">
    <location>
        <begin position="21"/>
        <end position="43"/>
    </location>
</feature>
<dbReference type="EMBL" id="CADCTH010000331">
    <property type="protein sequence ID" value="CAA9262874.1"/>
    <property type="molecule type" value="Genomic_DNA"/>
</dbReference>
<feature type="compositionally biased region" description="Low complexity" evidence="1">
    <location>
        <begin position="1"/>
        <end position="10"/>
    </location>
</feature>
<sequence length="78" mass="8195">GEAAGAQAQEEGLHLLQGQEPGHRLQGHEPPAEVHLRPREDPRAPGVGQLLAAPARRGHRGEELAGDGPAALHLDRAL</sequence>
<feature type="region of interest" description="Disordered" evidence="1">
    <location>
        <begin position="1"/>
        <end position="78"/>
    </location>
</feature>
<proteinExistence type="predicted"/>
<gene>
    <name evidence="2" type="ORF">AVDCRST_MAG54-2572</name>
</gene>
<organism evidence="2">
    <name type="scientific">uncultured Actinomycetospora sp</name>
    <dbReference type="NCBI Taxonomy" id="1135996"/>
    <lineage>
        <taxon>Bacteria</taxon>
        <taxon>Bacillati</taxon>
        <taxon>Actinomycetota</taxon>
        <taxon>Actinomycetes</taxon>
        <taxon>Pseudonocardiales</taxon>
        <taxon>Pseudonocardiaceae</taxon>
        <taxon>Actinomycetospora</taxon>
        <taxon>environmental samples</taxon>
    </lineage>
</organism>
<feature type="non-terminal residue" evidence="2">
    <location>
        <position position="78"/>
    </location>
</feature>
<keyword evidence="2" id="KW-0687">Ribonucleoprotein</keyword>
<feature type="non-terminal residue" evidence="2">
    <location>
        <position position="1"/>
    </location>
</feature>
<accession>A0A6J4IZJ4</accession>
<dbReference type="GO" id="GO:0005840">
    <property type="term" value="C:ribosome"/>
    <property type="evidence" value="ECO:0007669"/>
    <property type="project" value="UniProtKB-KW"/>
</dbReference>
<dbReference type="AlphaFoldDB" id="A0A6J4IZJ4"/>
<evidence type="ECO:0000313" key="2">
    <source>
        <dbReference type="EMBL" id="CAA9262874.1"/>
    </source>
</evidence>
<name>A0A6J4IZJ4_9PSEU</name>
<evidence type="ECO:0000256" key="1">
    <source>
        <dbReference type="SAM" id="MobiDB-lite"/>
    </source>
</evidence>